<keyword evidence="4" id="KW-1015">Disulfide bond</keyword>
<keyword evidence="1 5" id="KW-0245">EGF-like domain</keyword>
<feature type="domain" description="EGF-like" evidence="6">
    <location>
        <begin position="11"/>
        <end position="54"/>
    </location>
</feature>
<dbReference type="SUPFAM" id="SSF57196">
    <property type="entry name" value="EGF/Laminin"/>
    <property type="match status" value="1"/>
</dbReference>
<comment type="caution">
    <text evidence="7">The sequence shown here is derived from an EMBL/GenBank/DDBJ whole genome shotgun (WGS) entry which is preliminary data.</text>
</comment>
<dbReference type="InterPro" id="IPR000742">
    <property type="entry name" value="EGF"/>
</dbReference>
<dbReference type="InterPro" id="IPR001881">
    <property type="entry name" value="EGF-like_Ca-bd_dom"/>
</dbReference>
<dbReference type="PROSITE" id="PS00010">
    <property type="entry name" value="ASX_HYDROXYL"/>
    <property type="match status" value="2"/>
</dbReference>
<dbReference type="InterPro" id="IPR049883">
    <property type="entry name" value="NOTCH1_EGF-like"/>
</dbReference>
<feature type="domain" description="EGF-like" evidence="6">
    <location>
        <begin position="67"/>
        <end position="107"/>
    </location>
</feature>
<dbReference type="Proteomes" id="UP001152888">
    <property type="component" value="Unassembled WGS sequence"/>
</dbReference>
<name>A0A9P0PHL2_ACAOB</name>
<dbReference type="SUPFAM" id="SSF57184">
    <property type="entry name" value="Growth factor receptor domain"/>
    <property type="match status" value="1"/>
</dbReference>
<sequence>MHSTIFFFVPDIDECADPAIASRCVENAECCNLPAHFLCKCSPGFTGDGEVQCVGFEGDPYTHGCLDMDECSRGQPCGRDAICSNLEGSFRCACPPGFIGDPMSECTGTSCMRTHITSCTYSVNSTFGTNM</sequence>
<dbReference type="InterPro" id="IPR009030">
    <property type="entry name" value="Growth_fac_rcpt_cys_sf"/>
</dbReference>
<dbReference type="CDD" id="cd00054">
    <property type="entry name" value="EGF_CA"/>
    <property type="match status" value="2"/>
</dbReference>
<evidence type="ECO:0000259" key="6">
    <source>
        <dbReference type="PROSITE" id="PS50026"/>
    </source>
</evidence>
<dbReference type="InterPro" id="IPR052235">
    <property type="entry name" value="Nephronectin_domain"/>
</dbReference>
<organism evidence="7 8">
    <name type="scientific">Acanthoscelides obtectus</name>
    <name type="common">Bean weevil</name>
    <name type="synonym">Bruchus obtectus</name>
    <dbReference type="NCBI Taxonomy" id="200917"/>
    <lineage>
        <taxon>Eukaryota</taxon>
        <taxon>Metazoa</taxon>
        <taxon>Ecdysozoa</taxon>
        <taxon>Arthropoda</taxon>
        <taxon>Hexapoda</taxon>
        <taxon>Insecta</taxon>
        <taxon>Pterygota</taxon>
        <taxon>Neoptera</taxon>
        <taxon>Endopterygota</taxon>
        <taxon>Coleoptera</taxon>
        <taxon>Polyphaga</taxon>
        <taxon>Cucujiformia</taxon>
        <taxon>Chrysomeloidea</taxon>
        <taxon>Chrysomelidae</taxon>
        <taxon>Bruchinae</taxon>
        <taxon>Bruchini</taxon>
        <taxon>Acanthoscelides</taxon>
    </lineage>
</organism>
<dbReference type="SMART" id="SM00179">
    <property type="entry name" value="EGF_CA"/>
    <property type="match status" value="2"/>
</dbReference>
<gene>
    <name evidence="7" type="ORF">ACAOBT_LOCUS17289</name>
</gene>
<dbReference type="InterPro" id="IPR000152">
    <property type="entry name" value="EGF-type_Asp/Asn_hydroxyl_site"/>
</dbReference>
<dbReference type="AlphaFoldDB" id="A0A9P0PHL2"/>
<evidence type="ECO:0000256" key="3">
    <source>
        <dbReference type="ARBA" id="ARBA00022737"/>
    </source>
</evidence>
<dbReference type="FunFam" id="2.10.25.10:FF:000038">
    <property type="entry name" value="Fibrillin 2"/>
    <property type="match status" value="2"/>
</dbReference>
<evidence type="ECO:0000256" key="2">
    <source>
        <dbReference type="ARBA" id="ARBA00022729"/>
    </source>
</evidence>
<dbReference type="PROSITE" id="PS01187">
    <property type="entry name" value="EGF_CA"/>
    <property type="match status" value="2"/>
</dbReference>
<dbReference type="InterPro" id="IPR018097">
    <property type="entry name" value="EGF_Ca-bd_CS"/>
</dbReference>
<dbReference type="PROSITE" id="PS01186">
    <property type="entry name" value="EGF_2"/>
    <property type="match status" value="2"/>
</dbReference>
<evidence type="ECO:0000256" key="4">
    <source>
        <dbReference type="ARBA" id="ARBA00023157"/>
    </source>
</evidence>
<dbReference type="Pfam" id="PF07645">
    <property type="entry name" value="EGF_CA"/>
    <property type="match status" value="2"/>
</dbReference>
<dbReference type="EMBL" id="CAKOFQ010007000">
    <property type="protein sequence ID" value="CAH1986492.1"/>
    <property type="molecule type" value="Genomic_DNA"/>
</dbReference>
<proteinExistence type="predicted"/>
<keyword evidence="2" id="KW-0732">Signal</keyword>
<keyword evidence="3" id="KW-0677">Repeat</keyword>
<evidence type="ECO:0000256" key="1">
    <source>
        <dbReference type="ARBA" id="ARBA00022536"/>
    </source>
</evidence>
<dbReference type="SMART" id="SM00181">
    <property type="entry name" value="EGF"/>
    <property type="match status" value="2"/>
</dbReference>
<reference evidence="7" key="1">
    <citation type="submission" date="2022-03" db="EMBL/GenBank/DDBJ databases">
        <authorList>
            <person name="Sayadi A."/>
        </authorList>
    </citation>
    <scope>NUCLEOTIDE SEQUENCE</scope>
</reference>
<dbReference type="PANTHER" id="PTHR24050">
    <property type="entry name" value="PA14 DOMAIN-CONTAINING PROTEIN"/>
    <property type="match status" value="1"/>
</dbReference>
<dbReference type="PROSITE" id="PS50026">
    <property type="entry name" value="EGF_3"/>
    <property type="match status" value="2"/>
</dbReference>
<keyword evidence="8" id="KW-1185">Reference proteome</keyword>
<comment type="caution">
    <text evidence="5">Lacks conserved residue(s) required for the propagation of feature annotation.</text>
</comment>
<dbReference type="GO" id="GO:0005509">
    <property type="term" value="F:calcium ion binding"/>
    <property type="evidence" value="ECO:0007669"/>
    <property type="project" value="InterPro"/>
</dbReference>
<protein>
    <recommendedName>
        <fullName evidence="6">EGF-like domain-containing protein</fullName>
    </recommendedName>
</protein>
<evidence type="ECO:0000313" key="7">
    <source>
        <dbReference type="EMBL" id="CAH1986492.1"/>
    </source>
</evidence>
<dbReference type="Gene3D" id="2.10.25.10">
    <property type="entry name" value="Laminin"/>
    <property type="match status" value="2"/>
</dbReference>
<dbReference type="OrthoDB" id="283575at2759"/>
<evidence type="ECO:0000256" key="5">
    <source>
        <dbReference type="PROSITE-ProRule" id="PRU00076"/>
    </source>
</evidence>
<dbReference type="PANTHER" id="PTHR24050:SF28">
    <property type="entry name" value="UROMODULIN-LIKE"/>
    <property type="match status" value="1"/>
</dbReference>
<evidence type="ECO:0000313" key="8">
    <source>
        <dbReference type="Proteomes" id="UP001152888"/>
    </source>
</evidence>
<accession>A0A9P0PHL2</accession>